<reference evidence="3 4" key="1">
    <citation type="journal article" date="2021" name="Int. J. Syst. Evol. Microbiol.">
        <title>Amazonocrinis nigriterrae gen. nov., sp. nov., Atlanticothrix silvestris gen. nov., sp. nov. and Dendronalium phyllosphericum gen. nov., sp. nov., nostocacean cyanobacteria from Brazilian environments.</title>
        <authorList>
            <person name="Alvarenga D.O."/>
            <person name="Andreote A.P.D."/>
            <person name="Branco L.H.Z."/>
            <person name="Delbaje E."/>
            <person name="Cruz R.B."/>
            <person name="Varani A.M."/>
            <person name="Fiore M.F."/>
        </authorList>
    </citation>
    <scope>NUCLEOTIDE SEQUENCE [LARGE SCALE GENOMIC DNA]</scope>
    <source>
        <strain evidence="3 4">CENA357</strain>
    </source>
</reference>
<keyword evidence="1" id="KW-0812">Transmembrane</keyword>
<feature type="domain" description="CHASE2" evidence="2">
    <location>
        <begin position="392"/>
        <end position="719"/>
    </location>
</feature>
<feature type="transmembrane region" description="Helical" evidence="1">
    <location>
        <begin position="697"/>
        <end position="715"/>
    </location>
</feature>
<dbReference type="EMBL" id="JAECZB010000085">
    <property type="protein sequence ID" value="MBH8554935.1"/>
    <property type="molecule type" value="Genomic_DNA"/>
</dbReference>
<keyword evidence="1" id="KW-0472">Membrane</keyword>
<dbReference type="InterPro" id="IPR024983">
    <property type="entry name" value="CHAT_dom"/>
</dbReference>
<dbReference type="RefSeq" id="WP_214441162.1">
    <property type="nucleotide sequence ID" value="NZ_JAECZB010000085.1"/>
</dbReference>
<organism evidence="3 4">
    <name type="scientific">Atlanticothrix silvestris CENA357</name>
    <dbReference type="NCBI Taxonomy" id="1725252"/>
    <lineage>
        <taxon>Bacteria</taxon>
        <taxon>Bacillati</taxon>
        <taxon>Cyanobacteriota</taxon>
        <taxon>Cyanophyceae</taxon>
        <taxon>Nostocales</taxon>
        <taxon>Nodulariaceae</taxon>
        <taxon>Atlanticothrix</taxon>
        <taxon>Atlanticothrix silvestris</taxon>
    </lineage>
</organism>
<dbReference type="AlphaFoldDB" id="A0A8J7HME3"/>
<evidence type="ECO:0000256" key="1">
    <source>
        <dbReference type="SAM" id="Phobius"/>
    </source>
</evidence>
<keyword evidence="1" id="KW-1133">Transmembrane helix</keyword>
<feature type="transmembrane region" description="Helical" evidence="1">
    <location>
        <begin position="756"/>
        <end position="774"/>
    </location>
</feature>
<sequence length="795" mass="90973">MRKLVLLKLDGDLHLGVQVMLEIGEEGKRPTTEINGKLPSNLDLATAIDQWQSTYHSLGKFTRIKAKKIIYDGSISQRRKECDQKAREVRSHLNNWLLSESFRPVREKWLKHLMPDEEIRVLIRTHCLQLKKLPWHLWDLIDREYLKAEVVLSIPDSEAVTTSLQTSTRKNKIRILAILGDSDGIDVEQDRQLLKKLPGAATTFLVEPQYSDVHDKLWKQPWNILFFAGHSKSEDKASCIYINKTDKLTIDELRHALRNAVANGLQLAIFNSCDGLGLAQELQDLQIPQIIVMREPVPDLVAQTFLKQFLEVFSSGQSIYAAVRTARQRLKGIEKEYPSATWLPVISEHPVVVPITWQAHRKMFALKSGMAILLTSLLVTSLVMGVRYWGYLQTSELQAFDNFMQLRSQLITEQPDERILIITIDEADIQYQLNKGMQMRWSLSDQALAQLLEKLNKYQPRTIGLDIYRDGILDPKYPNLATRFQEDNRLFFVCKVATTDDDGHTDGIPPPPGVSREQLSFSDFVADAEDIARRQLLHLTPPSKSLCTTEYAFSLQLALHYLDKEGRTSSVTKEGYLQIGNVVFEQLNEHTSGYQKVDASGYQILLNYRSLSSVEKIAEQISLRDVLDDKIPLESVQLLKDRIVLIGLSAPTNTNDYWKTPFSSNAKPKQKQIPGIFVQAQMLSQILSAVLDRRPLLWWWSGWMEALWIWGWSLIGGITAWYYSKPLYLCLAVIVTLLILFGLCFGIFTLTGWVPLIPPILALLATQIMIILWFKHFHLGNRKQLNFGHDYKKNN</sequence>
<evidence type="ECO:0000313" key="3">
    <source>
        <dbReference type="EMBL" id="MBH8554935.1"/>
    </source>
</evidence>
<keyword evidence="4" id="KW-1185">Reference proteome</keyword>
<evidence type="ECO:0000313" key="4">
    <source>
        <dbReference type="Proteomes" id="UP000599391"/>
    </source>
</evidence>
<proteinExistence type="predicted"/>
<comment type="caution">
    <text evidence="3">The sequence shown here is derived from an EMBL/GenBank/DDBJ whole genome shotgun (WGS) entry which is preliminary data.</text>
</comment>
<dbReference type="SMART" id="SM01080">
    <property type="entry name" value="CHASE2"/>
    <property type="match status" value="1"/>
</dbReference>
<gene>
    <name evidence="3" type="ORF">I8751_21815</name>
</gene>
<dbReference type="Pfam" id="PF05226">
    <property type="entry name" value="CHASE2"/>
    <property type="match status" value="1"/>
</dbReference>
<accession>A0A8J7HME3</accession>
<name>A0A8J7HME3_9CYAN</name>
<protein>
    <submittedName>
        <fullName evidence="3">CHASE2 domain-containing protein</fullName>
    </submittedName>
</protein>
<dbReference type="InterPro" id="IPR007890">
    <property type="entry name" value="CHASE2"/>
</dbReference>
<feature type="transmembrane region" description="Helical" evidence="1">
    <location>
        <begin position="727"/>
        <end position="750"/>
    </location>
</feature>
<dbReference type="Proteomes" id="UP000599391">
    <property type="component" value="Unassembled WGS sequence"/>
</dbReference>
<evidence type="ECO:0000259" key="2">
    <source>
        <dbReference type="SMART" id="SM01080"/>
    </source>
</evidence>
<dbReference type="Pfam" id="PF12770">
    <property type="entry name" value="CHAT"/>
    <property type="match status" value="1"/>
</dbReference>